<reference evidence="1 4" key="2">
    <citation type="submission" date="2019-10" db="EMBL/GenBank/DDBJ databases">
        <title>Genetic environment of the oxa23 gene and comparative analysis of carbapenem resistant Acinetobacter baumannii isolates belonging to global clone 1, lineage 2 recovered in a burns hospital outbreak in 2012-2013.</title>
        <authorList>
            <person name="Douraghi M."/>
            <person name="Aris P."/>
            <person name="Kenyon J."/>
            <person name="Hamidian M."/>
        </authorList>
    </citation>
    <scope>NUCLEOTIDE SEQUENCE [LARGE SCALE GENOMIC DNA]</scope>
    <source>
        <strain evidence="1 4">ABS103</strain>
    </source>
</reference>
<gene>
    <name evidence="2" type="ORF">EJ062_06375</name>
    <name evidence="1" type="ORF">F2P40_13780</name>
</gene>
<evidence type="ECO:0000313" key="4">
    <source>
        <dbReference type="Proteomes" id="UP000461234"/>
    </source>
</evidence>
<protein>
    <submittedName>
        <fullName evidence="1">Uncharacterized protein</fullName>
    </submittedName>
</protein>
<proteinExistence type="predicted"/>
<dbReference type="EMBL" id="RXLU01000024">
    <property type="protein sequence ID" value="RTQ82230.1"/>
    <property type="molecule type" value="Genomic_DNA"/>
</dbReference>
<reference evidence="2 3" key="1">
    <citation type="submission" date="2018-12" db="EMBL/GenBank/DDBJ databases">
        <title>Draft Genome Sequences Human Pathogenic Acinetobacter baumannii Strains.</title>
        <authorList>
            <person name="Madhi M."/>
            <person name="Ronco T."/>
            <person name="Olsen R.H."/>
            <person name="Hassani A."/>
        </authorList>
    </citation>
    <scope>NUCLEOTIDE SEQUENCE [LARGE SCALE GENOMIC DNA]</scope>
    <source>
        <strain evidence="2 3">AB3</strain>
    </source>
</reference>
<accession>A0A432ARQ6</accession>
<dbReference type="Proteomes" id="UP000268239">
    <property type="component" value="Unassembled WGS sequence"/>
</dbReference>
<organism evidence="1 4">
    <name type="scientific">Acinetobacter baumannii</name>
    <dbReference type="NCBI Taxonomy" id="470"/>
    <lineage>
        <taxon>Bacteria</taxon>
        <taxon>Pseudomonadati</taxon>
        <taxon>Pseudomonadota</taxon>
        <taxon>Gammaproteobacteria</taxon>
        <taxon>Moraxellales</taxon>
        <taxon>Moraxellaceae</taxon>
        <taxon>Acinetobacter</taxon>
        <taxon>Acinetobacter calcoaceticus/baumannii complex</taxon>
    </lineage>
</organism>
<dbReference type="EMBL" id="WIOC01000017">
    <property type="protein sequence ID" value="MQR50374.1"/>
    <property type="molecule type" value="Genomic_DNA"/>
</dbReference>
<evidence type="ECO:0000313" key="2">
    <source>
        <dbReference type="EMBL" id="RTQ82230.1"/>
    </source>
</evidence>
<dbReference type="AlphaFoldDB" id="A0A432ARQ6"/>
<name>A0A432ARQ6_ACIBA</name>
<evidence type="ECO:0000313" key="3">
    <source>
        <dbReference type="Proteomes" id="UP000268239"/>
    </source>
</evidence>
<dbReference type="Proteomes" id="UP000461234">
    <property type="component" value="Unassembled WGS sequence"/>
</dbReference>
<comment type="caution">
    <text evidence="1">The sequence shown here is derived from an EMBL/GenBank/DDBJ whole genome shotgun (WGS) entry which is preliminary data.</text>
</comment>
<evidence type="ECO:0000313" key="1">
    <source>
        <dbReference type="EMBL" id="MQR50374.1"/>
    </source>
</evidence>
<sequence>MANYSSLHVWWLYNKECSKGEKVQKAFAPDLYLLSNFVNSDLSFLNEHRYRFNYGTSQRV</sequence>